<feature type="compositionally biased region" description="Basic and acidic residues" evidence="1">
    <location>
        <begin position="280"/>
        <end position="301"/>
    </location>
</feature>
<evidence type="ECO:0000313" key="4">
    <source>
        <dbReference type="Proteomes" id="UP001500368"/>
    </source>
</evidence>
<dbReference type="InterPro" id="IPR021136">
    <property type="entry name" value="Flagellar_hook_control-like_C"/>
</dbReference>
<dbReference type="EMBL" id="BAABLW010000007">
    <property type="protein sequence ID" value="GAA4920073.1"/>
    <property type="molecule type" value="Genomic_DNA"/>
</dbReference>
<dbReference type="Pfam" id="PF02120">
    <property type="entry name" value="Flg_hook"/>
    <property type="match status" value="1"/>
</dbReference>
<feature type="compositionally biased region" description="Polar residues" evidence="1">
    <location>
        <begin position="59"/>
        <end position="75"/>
    </location>
</feature>
<proteinExistence type="predicted"/>
<feature type="region of interest" description="Disordered" evidence="1">
    <location>
        <begin position="268"/>
        <end position="360"/>
    </location>
</feature>
<dbReference type="Gene3D" id="3.30.750.140">
    <property type="match status" value="1"/>
</dbReference>
<organism evidence="3 4">
    <name type="scientific">Nesterenkonia rhizosphaerae</name>
    <dbReference type="NCBI Taxonomy" id="1348272"/>
    <lineage>
        <taxon>Bacteria</taxon>
        <taxon>Bacillati</taxon>
        <taxon>Actinomycetota</taxon>
        <taxon>Actinomycetes</taxon>
        <taxon>Micrococcales</taxon>
        <taxon>Micrococcaceae</taxon>
        <taxon>Nesterenkonia</taxon>
    </lineage>
</organism>
<dbReference type="Proteomes" id="UP001500368">
    <property type="component" value="Unassembled WGS sequence"/>
</dbReference>
<protein>
    <recommendedName>
        <fullName evidence="2">Flagellar hook-length control protein-like C-terminal domain-containing protein</fullName>
    </recommendedName>
</protein>
<comment type="caution">
    <text evidence="3">The sequence shown here is derived from an EMBL/GenBank/DDBJ whole genome shotgun (WGS) entry which is preliminary data.</text>
</comment>
<evidence type="ECO:0000313" key="3">
    <source>
        <dbReference type="EMBL" id="GAA4920073.1"/>
    </source>
</evidence>
<reference evidence="4" key="1">
    <citation type="journal article" date="2019" name="Int. J. Syst. Evol. Microbiol.">
        <title>The Global Catalogue of Microorganisms (GCM) 10K type strain sequencing project: providing services to taxonomists for standard genome sequencing and annotation.</title>
        <authorList>
            <consortium name="The Broad Institute Genomics Platform"/>
            <consortium name="The Broad Institute Genome Sequencing Center for Infectious Disease"/>
            <person name="Wu L."/>
            <person name="Ma J."/>
        </authorList>
    </citation>
    <scope>NUCLEOTIDE SEQUENCE [LARGE SCALE GENOMIC DNA]</scope>
    <source>
        <strain evidence="4">JCM 19129</strain>
    </source>
</reference>
<name>A0ABP9FZV5_9MICC</name>
<evidence type="ECO:0000259" key="2">
    <source>
        <dbReference type="Pfam" id="PF02120"/>
    </source>
</evidence>
<evidence type="ECO:0000256" key="1">
    <source>
        <dbReference type="SAM" id="MobiDB-lite"/>
    </source>
</evidence>
<feature type="compositionally biased region" description="Low complexity" evidence="1">
    <location>
        <begin position="140"/>
        <end position="156"/>
    </location>
</feature>
<gene>
    <name evidence="3" type="ORF">GCM10025790_15120</name>
</gene>
<feature type="region of interest" description="Disordered" evidence="1">
    <location>
        <begin position="127"/>
        <end position="156"/>
    </location>
</feature>
<feature type="region of interest" description="Disordered" evidence="1">
    <location>
        <begin position="52"/>
        <end position="87"/>
    </location>
</feature>
<dbReference type="InterPro" id="IPR038610">
    <property type="entry name" value="FliK-like_C_sf"/>
</dbReference>
<feature type="domain" description="Flagellar hook-length control protein-like C-terminal" evidence="2">
    <location>
        <begin position="201"/>
        <end position="277"/>
    </location>
</feature>
<sequence>MGIPSGEAPAQTLAAVESTLTHSVAQAVGSGSNEEAALQDEALPAELNLNARHLDQPGPSEQLTDSEPVVNSSGAVQGRFPAPVGAHPEAASAGLTVPVHAVGTTSPAAGQPVTAAAEFVPESQITQSQPVMSPGSVPGPTATAAPTPVENPAGAAPLMQPAAAPAEAVTETGRMPGSSNTPPLNAQLAGPIARSAAAAALSGGQGQQVLTINVAPENLGPVTVRASLGAEGLRIELFAPHESGREALRAMLTELRRDLAGLGAGTGAVTVSDADAPAADQHRSDQQRPDQRTDQQPRPDQQRGQQLGAESRDPAQSPDATSSLQPVDARDREIDADHEDRPASGSLSFTRPPSGLDLLA</sequence>
<accession>A0ABP9FZV5</accession>
<dbReference type="CDD" id="cd17470">
    <property type="entry name" value="T3SS_Flik_C"/>
    <property type="match status" value="1"/>
</dbReference>
<keyword evidence="4" id="KW-1185">Reference proteome</keyword>
<feature type="compositionally biased region" description="Basic and acidic residues" evidence="1">
    <location>
        <begin position="328"/>
        <end position="342"/>
    </location>
</feature>